<reference evidence="4" key="1">
    <citation type="submission" date="2013-04" db="EMBL/GenBank/DDBJ databases">
        <title>Thioclava sp. 13D2W-2 Genome Sequencing.</title>
        <authorList>
            <person name="Lai Q."/>
            <person name="Li G."/>
            <person name="Shao Z."/>
        </authorList>
    </citation>
    <scope>NUCLEOTIDE SEQUENCE [LARGE SCALE GENOMIC DNA]</scope>
    <source>
        <strain evidence="4">13D2W-2</strain>
    </source>
</reference>
<sequence>MNIVTATPHPRTALDTLRAFEAGDLTPERHLRDLLDLTARIEPDLRAWAHLDPDEALKSLAAAAPTGLMRGLPIGVKDVIAVAGMPLRCGSPIHADAIAASDAASVALARMAGAYVMGKTETTEFATYKPAPTQNPAAPGHTPGGSSSGSAATVAAGLVPLALGTQTAGSVIRPASYCGIVGYKPSFDLIDPSGTKTLARSFDTIGIFARAVADAALYVEAVTGLPLLDAARRADPPVTAGLCRSPAWEEAATPELHAAWDDLAARLRGKTTLREITLPAEYATAAQAHPRLMAREASQALAAEWRAHRGQLSAQLQAMLEQGREMEEREAVAIRAMIARLRQRFAQDLGGVDVLITPAAPGPAPAIETGTGSPVFNRLWTLLGAPCVSVPGLAGPDGRPIGMQLVGPMGADGKVLQAAGWLETILR</sequence>
<dbReference type="RefSeq" id="WP_162178881.1">
    <property type="nucleotide sequence ID" value="NZ_AQRC01000002.1"/>
</dbReference>
<dbReference type="AlphaFoldDB" id="A0A085TZY7"/>
<dbReference type="Proteomes" id="UP000028607">
    <property type="component" value="Unassembled WGS sequence"/>
</dbReference>
<evidence type="ECO:0000313" key="3">
    <source>
        <dbReference type="EMBL" id="KFE36284.1"/>
    </source>
</evidence>
<dbReference type="PANTHER" id="PTHR11895">
    <property type="entry name" value="TRANSAMIDASE"/>
    <property type="match status" value="1"/>
</dbReference>
<keyword evidence="4" id="KW-1185">Reference proteome</keyword>
<dbReference type="EMBL" id="AQRC01000002">
    <property type="protein sequence ID" value="KFE36284.1"/>
    <property type="molecule type" value="Genomic_DNA"/>
</dbReference>
<evidence type="ECO:0000256" key="1">
    <source>
        <dbReference type="SAM" id="MobiDB-lite"/>
    </source>
</evidence>
<dbReference type="eggNOG" id="COG0154">
    <property type="taxonomic scope" value="Bacteria"/>
</dbReference>
<accession>A0A085TZY7</accession>
<dbReference type="GO" id="GO:0003824">
    <property type="term" value="F:catalytic activity"/>
    <property type="evidence" value="ECO:0007669"/>
    <property type="project" value="InterPro"/>
</dbReference>
<dbReference type="STRING" id="1317124.DW2_03209"/>
<dbReference type="SUPFAM" id="SSF75304">
    <property type="entry name" value="Amidase signature (AS) enzymes"/>
    <property type="match status" value="1"/>
</dbReference>
<dbReference type="InterPro" id="IPR036928">
    <property type="entry name" value="AS_sf"/>
</dbReference>
<dbReference type="PATRIC" id="fig|1317124.6.peg.644"/>
<protein>
    <submittedName>
        <fullName evidence="3">Amidase</fullName>
    </submittedName>
</protein>
<name>A0A085TZY7_9RHOB</name>
<dbReference type="InterPro" id="IPR023631">
    <property type="entry name" value="Amidase_dom"/>
</dbReference>
<proteinExistence type="predicted"/>
<evidence type="ECO:0000313" key="4">
    <source>
        <dbReference type="Proteomes" id="UP000028607"/>
    </source>
</evidence>
<dbReference type="OrthoDB" id="9777859at2"/>
<dbReference type="Pfam" id="PF01425">
    <property type="entry name" value="Amidase"/>
    <property type="match status" value="1"/>
</dbReference>
<dbReference type="PANTHER" id="PTHR11895:SF151">
    <property type="entry name" value="GLUTAMYL-TRNA(GLN) AMIDOTRANSFERASE SUBUNIT A"/>
    <property type="match status" value="1"/>
</dbReference>
<gene>
    <name evidence="3" type="ORF">DW2_03209</name>
</gene>
<feature type="domain" description="Amidase" evidence="2">
    <location>
        <begin position="32"/>
        <end position="416"/>
    </location>
</feature>
<organism evidence="3 4">
    <name type="scientific">Thioclava atlantica</name>
    <dbReference type="NCBI Taxonomy" id="1317124"/>
    <lineage>
        <taxon>Bacteria</taxon>
        <taxon>Pseudomonadati</taxon>
        <taxon>Pseudomonadota</taxon>
        <taxon>Alphaproteobacteria</taxon>
        <taxon>Rhodobacterales</taxon>
        <taxon>Paracoccaceae</taxon>
        <taxon>Thioclava</taxon>
    </lineage>
</organism>
<comment type="caution">
    <text evidence="3">The sequence shown here is derived from an EMBL/GenBank/DDBJ whole genome shotgun (WGS) entry which is preliminary data.</text>
</comment>
<dbReference type="Gene3D" id="3.90.1300.10">
    <property type="entry name" value="Amidase signature (AS) domain"/>
    <property type="match status" value="1"/>
</dbReference>
<dbReference type="InterPro" id="IPR000120">
    <property type="entry name" value="Amidase"/>
</dbReference>
<evidence type="ECO:0000259" key="2">
    <source>
        <dbReference type="Pfam" id="PF01425"/>
    </source>
</evidence>
<reference evidence="3 4" key="2">
    <citation type="journal article" date="2015" name="Antonie Van Leeuwenhoek">
        <title>Thioclava indica sp. nov., isolated from surface seawater of the Indian Ocean.</title>
        <authorList>
            <person name="Liu Y."/>
            <person name="Lai Q."/>
            <person name="Du J."/>
            <person name="Xu H."/>
            <person name="Jiang L."/>
            <person name="Shao Z."/>
        </authorList>
    </citation>
    <scope>NUCLEOTIDE SEQUENCE [LARGE SCALE GENOMIC DNA]</scope>
    <source>
        <strain evidence="3 4">13D2W-2</strain>
    </source>
</reference>
<feature type="region of interest" description="Disordered" evidence="1">
    <location>
        <begin position="130"/>
        <end position="149"/>
    </location>
</feature>